<proteinExistence type="predicted"/>
<dbReference type="GO" id="GO:0006508">
    <property type="term" value="P:proteolysis"/>
    <property type="evidence" value="ECO:0007669"/>
    <property type="project" value="UniProtKB-KW"/>
</dbReference>
<evidence type="ECO:0000256" key="2">
    <source>
        <dbReference type="SAM" id="Phobius"/>
    </source>
</evidence>
<evidence type="ECO:0000313" key="3">
    <source>
        <dbReference type="EMBL" id="RKN70569.1"/>
    </source>
</evidence>
<feature type="transmembrane region" description="Helical" evidence="2">
    <location>
        <begin position="247"/>
        <end position="266"/>
    </location>
</feature>
<keyword evidence="2" id="KW-1133">Transmembrane helix</keyword>
<reference evidence="3 4" key="1">
    <citation type="journal article" date="2007" name="Int. J. Syst. Evol. Microbiol.">
        <title>Paenibacillus ginsengarvi sp. nov., isolated from soil from ginseng cultivation.</title>
        <authorList>
            <person name="Yoon M.H."/>
            <person name="Ten L.N."/>
            <person name="Im W.T."/>
        </authorList>
    </citation>
    <scope>NUCLEOTIDE SEQUENCE [LARGE SCALE GENOMIC DNA]</scope>
    <source>
        <strain evidence="3 4">KCTC 13059</strain>
    </source>
</reference>
<keyword evidence="3" id="KW-0645">Protease</keyword>
<feature type="transmembrane region" description="Helical" evidence="2">
    <location>
        <begin position="58"/>
        <end position="77"/>
    </location>
</feature>
<dbReference type="Pfam" id="PF13367">
    <property type="entry name" value="PrsW-protease"/>
    <property type="match status" value="1"/>
</dbReference>
<name>A0A3B0BDM1_9BACL</name>
<keyword evidence="4" id="KW-1185">Reference proteome</keyword>
<feature type="transmembrane region" description="Helical" evidence="2">
    <location>
        <begin position="112"/>
        <end position="133"/>
    </location>
</feature>
<evidence type="ECO:0000313" key="4">
    <source>
        <dbReference type="Proteomes" id="UP000282311"/>
    </source>
</evidence>
<gene>
    <name evidence="3" type="ORF">D7M11_30335</name>
</gene>
<feature type="compositionally biased region" description="Basic and acidic residues" evidence="1">
    <location>
        <begin position="573"/>
        <end position="593"/>
    </location>
</feature>
<feature type="transmembrane region" description="Helical" evidence="2">
    <location>
        <begin position="145"/>
        <end position="169"/>
    </location>
</feature>
<organism evidence="3 4">
    <name type="scientific">Paenibacillus ginsengarvi</name>
    <dbReference type="NCBI Taxonomy" id="400777"/>
    <lineage>
        <taxon>Bacteria</taxon>
        <taxon>Bacillati</taxon>
        <taxon>Bacillota</taxon>
        <taxon>Bacilli</taxon>
        <taxon>Bacillales</taxon>
        <taxon>Paenibacillaceae</taxon>
        <taxon>Paenibacillus</taxon>
    </lineage>
</organism>
<feature type="transmembrane region" description="Helical" evidence="2">
    <location>
        <begin position="460"/>
        <end position="480"/>
    </location>
</feature>
<comment type="caution">
    <text evidence="3">The sequence shown here is derived from an EMBL/GenBank/DDBJ whole genome shotgun (WGS) entry which is preliminary data.</text>
</comment>
<dbReference type="AlphaFoldDB" id="A0A3B0BDM1"/>
<dbReference type="Proteomes" id="UP000282311">
    <property type="component" value="Unassembled WGS sequence"/>
</dbReference>
<dbReference type="InterPro" id="IPR026898">
    <property type="entry name" value="PrsW"/>
</dbReference>
<sequence length="762" mass="85761">MAGPSLRETSRSYEVGFGGGDCRVNTIWSIRTVIRDFLEAIYLTCQSWVEKYPFIQRAYAIFSWLSLIVFVCSLFFVKESRTMIVQYVWSFYVLLQFWFLCRSKTMQWKQIVWFVLAGVFFVIPFTSLTVQIFHTLFGGKTSDTWSIAVLTPIFEELWKLLPLGLFLLFSRRASALSLSDYTLIGAATGVGFQLMEELSRRWLNSGILAKKFGYSFTMLGGETIHWDFFSLFPGRFEESLFPTLMTVGHPVHTAMIALACGIAFRLRARLTKWMVLLPVIILLWSILDHAAYNGQHKLPDWVFWLHDLAGSGYKTQPVFLLMLAASLIADYWALNKIRDRLPSLPNELILNPLTELLNTIRSFCTDRGKFLYWLGFYRERRELGFHVLYGNEEAAERQEPIQARVKALLQMLTGLAVILLVTGLFASIGAHTGGGSTACFACMFDSLQNWWDRLEWYEQGAIVLGALALSLLFVGFWPALGIAMTGASIAGSGHEIAGYIRDPKKLLTPENALSVAVGIVLSRIPFGKALGWVGKKGRRYVRKLLDKLGSRKPDVEVPVRPKPPKSDGQSPGKHSDDPKKPDDDTPNKEKAEEGAGQDETIGSVVKDGNKTKYTNPAGNELTWVDQHPKNIRRDIDNTLNSSNVGKATEAKVADFVRKESEVIGYGQKVMKHTGEAAGDLDVVTKDAIIEVKASIKAVKEDQFNKFTDPNHDLFFNPDNKKVILYIDKPLNNLRPEHQTMLENIKSKGVTIVNSLENLKEVL</sequence>
<keyword evidence="3" id="KW-0378">Hydrolase</keyword>
<feature type="transmembrane region" description="Helical" evidence="2">
    <location>
        <begin position="312"/>
        <end position="334"/>
    </location>
</feature>
<feature type="transmembrane region" description="Helical" evidence="2">
    <location>
        <begin position="273"/>
        <end position="292"/>
    </location>
</feature>
<dbReference type="GO" id="GO:0008237">
    <property type="term" value="F:metallopeptidase activity"/>
    <property type="evidence" value="ECO:0007669"/>
    <property type="project" value="UniProtKB-KW"/>
</dbReference>
<feature type="transmembrane region" description="Helical" evidence="2">
    <location>
        <begin position="83"/>
        <end position="100"/>
    </location>
</feature>
<keyword evidence="3" id="KW-0482">Metalloprotease</keyword>
<evidence type="ECO:0000256" key="1">
    <source>
        <dbReference type="SAM" id="MobiDB-lite"/>
    </source>
</evidence>
<feature type="transmembrane region" description="Helical" evidence="2">
    <location>
        <begin position="407"/>
        <end position="428"/>
    </location>
</feature>
<keyword evidence="2" id="KW-0472">Membrane</keyword>
<protein>
    <submittedName>
        <fullName evidence="3">PrsW family intramembrane metalloprotease</fullName>
    </submittedName>
</protein>
<accession>A0A3B0BDM1</accession>
<dbReference type="EMBL" id="RBAH01000031">
    <property type="protein sequence ID" value="RKN70569.1"/>
    <property type="molecule type" value="Genomic_DNA"/>
</dbReference>
<feature type="region of interest" description="Disordered" evidence="1">
    <location>
        <begin position="552"/>
        <end position="628"/>
    </location>
</feature>
<keyword evidence="2" id="KW-0812">Transmembrane</keyword>